<dbReference type="Gene3D" id="3.30.390.10">
    <property type="entry name" value="Enolase-like, N-terminal domain"/>
    <property type="match status" value="1"/>
</dbReference>
<dbReference type="InterPro" id="IPR036849">
    <property type="entry name" value="Enolase-like_C_sf"/>
</dbReference>
<dbReference type="InterPro" id="IPR018110">
    <property type="entry name" value="Mandel_Rmase/mucon_lact_enz_CS"/>
</dbReference>
<organism evidence="2 3">
    <name type="scientific">Dactylosporangium maewongense</name>
    <dbReference type="NCBI Taxonomy" id="634393"/>
    <lineage>
        <taxon>Bacteria</taxon>
        <taxon>Bacillati</taxon>
        <taxon>Actinomycetota</taxon>
        <taxon>Actinomycetes</taxon>
        <taxon>Micromonosporales</taxon>
        <taxon>Micromonosporaceae</taxon>
        <taxon>Dactylosporangium</taxon>
    </lineage>
</organism>
<evidence type="ECO:0000259" key="1">
    <source>
        <dbReference type="SMART" id="SM00922"/>
    </source>
</evidence>
<dbReference type="InterPro" id="IPR029065">
    <property type="entry name" value="Enolase_C-like"/>
</dbReference>
<reference evidence="2 3" key="1">
    <citation type="journal article" date="2019" name="Int. J. Syst. Evol. Microbiol.">
        <title>The Global Catalogue of Microorganisms (GCM) 10K type strain sequencing project: providing services to taxonomists for standard genome sequencing and annotation.</title>
        <authorList>
            <consortium name="The Broad Institute Genomics Platform"/>
            <consortium name="The Broad Institute Genome Sequencing Center for Infectious Disease"/>
            <person name="Wu L."/>
            <person name="Ma J."/>
        </authorList>
    </citation>
    <scope>NUCLEOTIDE SEQUENCE [LARGE SCALE GENOMIC DNA]</scope>
    <source>
        <strain evidence="2 3">JCM 15933</strain>
    </source>
</reference>
<dbReference type="RefSeq" id="WP_344500128.1">
    <property type="nucleotide sequence ID" value="NZ_BAAAQD010000001.1"/>
</dbReference>
<dbReference type="PANTHER" id="PTHR48080">
    <property type="entry name" value="D-GALACTONATE DEHYDRATASE-RELATED"/>
    <property type="match status" value="1"/>
</dbReference>
<accession>A0ABN1ZNM2</accession>
<dbReference type="SUPFAM" id="SSF51604">
    <property type="entry name" value="Enolase C-terminal domain-like"/>
    <property type="match status" value="1"/>
</dbReference>
<dbReference type="PANTHER" id="PTHR48080:SF6">
    <property type="entry name" value="STARVATION-SENSING PROTEIN RSPA"/>
    <property type="match status" value="1"/>
</dbReference>
<evidence type="ECO:0000313" key="3">
    <source>
        <dbReference type="Proteomes" id="UP001501470"/>
    </source>
</evidence>
<comment type="caution">
    <text evidence="2">The sequence shown here is derived from an EMBL/GenBank/DDBJ whole genome shotgun (WGS) entry which is preliminary data.</text>
</comment>
<keyword evidence="3" id="KW-1185">Reference proteome</keyword>
<gene>
    <name evidence="2" type="ORF">GCM10009827_011130</name>
</gene>
<dbReference type="Proteomes" id="UP001501470">
    <property type="component" value="Unassembled WGS sequence"/>
</dbReference>
<dbReference type="InterPro" id="IPR029017">
    <property type="entry name" value="Enolase-like_N"/>
</dbReference>
<evidence type="ECO:0000313" key="2">
    <source>
        <dbReference type="EMBL" id="GAA1501482.1"/>
    </source>
</evidence>
<feature type="domain" description="Mandelate racemase/muconate lactonizing enzyme C-terminal" evidence="1">
    <location>
        <begin position="153"/>
        <end position="268"/>
    </location>
</feature>
<dbReference type="EMBL" id="BAAAQD010000001">
    <property type="protein sequence ID" value="GAA1501482.1"/>
    <property type="molecule type" value="Genomic_DNA"/>
</dbReference>
<dbReference type="InterPro" id="IPR034593">
    <property type="entry name" value="DgoD-like"/>
</dbReference>
<dbReference type="SMART" id="SM00922">
    <property type="entry name" value="MR_MLE"/>
    <property type="match status" value="1"/>
</dbReference>
<dbReference type="Pfam" id="PF02746">
    <property type="entry name" value="MR_MLE_N"/>
    <property type="match status" value="1"/>
</dbReference>
<dbReference type="InterPro" id="IPR013341">
    <property type="entry name" value="Mandelate_racemase_N_dom"/>
</dbReference>
<proteinExistence type="predicted"/>
<dbReference type="InterPro" id="IPR013342">
    <property type="entry name" value="Mandelate_racemase_C"/>
</dbReference>
<name>A0ABN1ZNM2_9ACTN</name>
<protein>
    <submittedName>
        <fullName evidence="2">D-galactonate dehydratase family protein</fullName>
    </submittedName>
</protein>
<dbReference type="Pfam" id="PF13378">
    <property type="entry name" value="MR_MLE_C"/>
    <property type="match status" value="1"/>
</dbReference>
<sequence length="421" mass="44328">MDELRYDPSKLIAAAPWPAPADAARITRVRTFLCGPQGCPYLIVRVETNQPGLYGLGCASDPQRTLAVRSVLDDYLGPLLLGRDAGDIEDIHRLLRNAGYWRGGSIAGNALGAVDVALWDIKAKAAGLPLHSLLGGRARHGAAAYTHVDGDDPARIAEDVLAAAEAGYRHVRVQVAVPGVQNYGTASTGSAWDPLAYLRHVPPALAEVRRRVGDGVELLHDAHERLTPAQAVRLVAALAGARLFFLEDALAPEDSDHFPRLAAAAGSAGSVPLAVGELFDDVGQFLPLLTARAIDFVRLRIPTLGGLTPARKLTAACELFGARIAPHGPGDVSPVAQAANVALDVSTPAFGVQEAARFHEATLEVFPGAPVPVGGVLYPSESPGLGVDFDESAARRHPAPPPLRHDRWALVRGVDGAAERP</sequence>
<dbReference type="PROSITE" id="PS00908">
    <property type="entry name" value="MR_MLE_1"/>
    <property type="match status" value="1"/>
</dbReference>
<dbReference type="Gene3D" id="3.20.20.120">
    <property type="entry name" value="Enolase-like C-terminal domain"/>
    <property type="match status" value="1"/>
</dbReference>
<dbReference type="SUPFAM" id="SSF54826">
    <property type="entry name" value="Enolase N-terminal domain-like"/>
    <property type="match status" value="1"/>
</dbReference>